<protein>
    <submittedName>
        <fullName evidence="1">Transketolase</fullName>
    </submittedName>
</protein>
<comment type="caution">
    <text evidence="1">The sequence shown here is derived from an EMBL/GenBank/DDBJ whole genome shotgun (WGS) entry which is preliminary data.</text>
</comment>
<evidence type="ECO:0000313" key="1">
    <source>
        <dbReference type="EMBL" id="PHV69290.1"/>
    </source>
</evidence>
<evidence type="ECO:0000313" key="2">
    <source>
        <dbReference type="Proteomes" id="UP000224460"/>
    </source>
</evidence>
<gene>
    <name evidence="1" type="primary">tkt</name>
    <name evidence="1" type="ORF">CS063_16535</name>
</gene>
<sequence length="658" mass="71964">MKIEQKTINTIRMLAAEAVQQANSGHPGLPLGSAPMAYTLWANMAHNPKNPKWENRDRFILSAGHGSALLYSLLHVFNYGLTVEDLKNFRQEGSLTPGHPEYGHTAGVEATTGPLGQGIAMAVGMAMAERHLAAEFNKEGYPVVDHYTYTLVGDGCLMEGISYEAAALAGTLKLGKLIVLYDSNNITIEGNTDIAFKEDVRARFEAQGFETFFVEDGNDVEAILKALEAAKANLDKPSFIEIKTQIGYGCPKKQGKAAAHGEPLGVDNLAEMRAFLAHHEEAFFVEEEVKAHIANLNNQGEAKEEAWNKLFAQYAKMYPELAKKWDAWHAKEEINLDMYEKYTDVSKKMATRIASFEVINQMADRVDNMIGGSADLAPSTKTYMNGKGDFSSEDYTGRNLHFGIREHAMGAIANGIALHGGLKTFCSTFFVFSDYMKNPMRLAALMGLPVTYVLTHDSIGVGEDGPTHQPIEQLAMLRSTPNLVTFRPADAKETVAAWEYALNSKTEPVAIVLSRQDLPFLEKTGEEAKKGAYVVGDISPEDADILLMATGSEVHLVTEAAKALMVEGVKAAAISMASIDVFEKQSKEYKESILPSHKVKRIAIEAASSFGWHKYTGFEGKVIALDTFGESAPAGLIFKKKGFTVENVINEAKSILNV</sequence>
<keyword evidence="2" id="KW-1185">Reference proteome</keyword>
<dbReference type="Proteomes" id="UP000224460">
    <property type="component" value="Unassembled WGS sequence"/>
</dbReference>
<organism evidence="1 2">
    <name type="scientific">Sporanaerobium hydrogeniformans</name>
    <dbReference type="NCBI Taxonomy" id="3072179"/>
    <lineage>
        <taxon>Bacteria</taxon>
        <taxon>Bacillati</taxon>
        <taxon>Bacillota</taxon>
        <taxon>Clostridia</taxon>
        <taxon>Lachnospirales</taxon>
        <taxon>Lachnospiraceae</taxon>
        <taxon>Sporanaerobium</taxon>
    </lineage>
</organism>
<reference evidence="1" key="1">
    <citation type="submission" date="2017-10" db="EMBL/GenBank/DDBJ databases">
        <title>Genome sequence of cellulolytic Lachnospiraceae bacterium XHS1971 isolated from hotspring sediment.</title>
        <authorList>
            <person name="Vasudevan G."/>
            <person name="Joshi A.J."/>
            <person name="Hivarkar S."/>
            <person name="Lanjekar V.B."/>
            <person name="Dhakephalkar P.K."/>
            <person name="Dagar S."/>
        </authorList>
    </citation>
    <scope>NUCLEOTIDE SEQUENCE</scope>
    <source>
        <strain evidence="1">XHS1971</strain>
    </source>
</reference>
<dbReference type="EMBL" id="PEDL01000035">
    <property type="protein sequence ID" value="PHV69290.1"/>
    <property type="molecule type" value="Genomic_DNA"/>
</dbReference>
<proteinExistence type="predicted"/>
<name>A0AC61D8Y1_9FIRM</name>
<accession>A0AC61D8Y1</accession>